<gene>
    <name evidence="2" type="ORF">EDD60_11954</name>
</gene>
<reference evidence="2 3" key="1">
    <citation type="submission" date="2019-03" db="EMBL/GenBank/DDBJ databases">
        <title>Genomic Encyclopedia of Type Strains, Phase IV (KMG-IV): sequencing the most valuable type-strain genomes for metagenomic binning, comparative biology and taxonomic classification.</title>
        <authorList>
            <person name="Goeker M."/>
        </authorList>
    </citation>
    <scope>NUCLEOTIDE SEQUENCE [LARGE SCALE GENOMIC DNA]</scope>
    <source>
        <strain evidence="2 3">DSM 29487</strain>
    </source>
</reference>
<feature type="transmembrane region" description="Helical" evidence="1">
    <location>
        <begin position="37"/>
        <end position="52"/>
    </location>
</feature>
<sequence length="60" mass="7146">MCRNRKQPNYYIAIGMLISTTFYFLREAQMIPDWARLMGYCFAIALMIYGIFKHGNRCKN</sequence>
<keyword evidence="3" id="KW-1185">Reference proteome</keyword>
<accession>A0A4R3YQJ3</accession>
<evidence type="ECO:0000256" key="1">
    <source>
        <dbReference type="SAM" id="Phobius"/>
    </source>
</evidence>
<evidence type="ECO:0000313" key="3">
    <source>
        <dbReference type="Proteomes" id="UP000295515"/>
    </source>
</evidence>
<keyword evidence="1" id="KW-0812">Transmembrane</keyword>
<dbReference type="GeneID" id="98916147"/>
<dbReference type="AlphaFoldDB" id="A0A4R3YQJ3"/>
<keyword evidence="1" id="KW-0472">Membrane</keyword>
<comment type="caution">
    <text evidence="2">The sequence shown here is derived from an EMBL/GenBank/DDBJ whole genome shotgun (WGS) entry which is preliminary data.</text>
</comment>
<protein>
    <submittedName>
        <fullName evidence="2">Uncharacterized protein</fullName>
    </submittedName>
</protein>
<keyword evidence="1" id="KW-1133">Transmembrane helix</keyword>
<evidence type="ECO:0000313" key="2">
    <source>
        <dbReference type="EMBL" id="TCV95067.1"/>
    </source>
</evidence>
<feature type="transmembrane region" description="Helical" evidence="1">
    <location>
        <begin position="9"/>
        <end position="25"/>
    </location>
</feature>
<dbReference type="RefSeq" id="WP_066444964.1">
    <property type="nucleotide sequence ID" value="NZ_CAUWFI010000051.1"/>
</dbReference>
<organism evidence="2 3">
    <name type="scientific">Longibaculum muris</name>
    <dbReference type="NCBI Taxonomy" id="1796628"/>
    <lineage>
        <taxon>Bacteria</taxon>
        <taxon>Bacillati</taxon>
        <taxon>Bacillota</taxon>
        <taxon>Erysipelotrichia</taxon>
        <taxon>Erysipelotrichales</taxon>
        <taxon>Coprobacillaceae</taxon>
        <taxon>Longibaculum</taxon>
    </lineage>
</organism>
<dbReference type="Proteomes" id="UP000295515">
    <property type="component" value="Unassembled WGS sequence"/>
</dbReference>
<name>A0A4R3YQJ3_9FIRM</name>
<dbReference type="EMBL" id="SMCQ01000019">
    <property type="protein sequence ID" value="TCV95067.1"/>
    <property type="molecule type" value="Genomic_DNA"/>
</dbReference>
<proteinExistence type="predicted"/>